<evidence type="ECO:0000313" key="1">
    <source>
        <dbReference type="EMBL" id="MBB5344356.1"/>
    </source>
</evidence>
<dbReference type="EMBL" id="JACHDZ010000003">
    <property type="protein sequence ID" value="MBB5344356.1"/>
    <property type="molecule type" value="Genomic_DNA"/>
</dbReference>
<comment type="caution">
    <text evidence="1">The sequence shown here is derived from an EMBL/GenBank/DDBJ whole genome shotgun (WGS) entry which is preliminary data.</text>
</comment>
<accession>A0A7W8N595</accession>
<dbReference type="Proteomes" id="UP000569092">
    <property type="component" value="Unassembled WGS sequence"/>
</dbReference>
<reference evidence="1 2" key="1">
    <citation type="submission" date="2020-08" db="EMBL/GenBank/DDBJ databases">
        <title>Genomic Encyclopedia of Type Strains, Phase IV (KMG-V): Genome sequencing to study the core and pangenomes of soil and plant-associated prokaryotes.</title>
        <authorList>
            <person name="Whitman W."/>
        </authorList>
    </citation>
    <scope>NUCLEOTIDE SEQUENCE [LARGE SCALE GENOMIC DNA]</scope>
    <source>
        <strain evidence="1 2">M8US30</strain>
    </source>
</reference>
<evidence type="ECO:0000313" key="2">
    <source>
        <dbReference type="Proteomes" id="UP000569092"/>
    </source>
</evidence>
<sequence length="49" mass="5570">MFLLQHAGGSLADDDTRCHCVSGRHARQNRGVRYTKTFDTMNPKLIVDH</sequence>
<name>A0A7W8N595_9BACT</name>
<protein>
    <submittedName>
        <fullName evidence="1">Uncharacterized protein</fullName>
    </submittedName>
</protein>
<organism evidence="1 2">
    <name type="scientific">Tunturiibacter lichenicola</name>
    <dbReference type="NCBI Taxonomy" id="2051959"/>
    <lineage>
        <taxon>Bacteria</taxon>
        <taxon>Pseudomonadati</taxon>
        <taxon>Acidobacteriota</taxon>
        <taxon>Terriglobia</taxon>
        <taxon>Terriglobales</taxon>
        <taxon>Acidobacteriaceae</taxon>
        <taxon>Tunturiibacter</taxon>
    </lineage>
</organism>
<dbReference type="AlphaFoldDB" id="A0A7W8N595"/>
<gene>
    <name evidence="1" type="ORF">HDF10_002335</name>
</gene>
<proteinExistence type="predicted"/>